<keyword evidence="1" id="KW-0436">Ligase</keyword>
<accession>A0A5R8KFF3</accession>
<dbReference type="Proteomes" id="UP000306196">
    <property type="component" value="Unassembled WGS sequence"/>
</dbReference>
<dbReference type="EMBL" id="VAUV01000009">
    <property type="protein sequence ID" value="TLD70329.1"/>
    <property type="molecule type" value="Genomic_DNA"/>
</dbReference>
<comment type="catalytic activity">
    <reaction evidence="5">
        <text>5-amino-1-(5-phospho-D-ribosyl)imidazole-4-carboxylate + L-aspartate + ATP = (2S)-2-[5-amino-1-(5-phospho-beta-D-ribosyl)imidazole-4-carboxamido]succinate + ADP + phosphate + 2 H(+)</text>
        <dbReference type="Rhea" id="RHEA:22628"/>
        <dbReference type="ChEBI" id="CHEBI:15378"/>
        <dbReference type="ChEBI" id="CHEBI:29991"/>
        <dbReference type="ChEBI" id="CHEBI:30616"/>
        <dbReference type="ChEBI" id="CHEBI:43474"/>
        <dbReference type="ChEBI" id="CHEBI:58443"/>
        <dbReference type="ChEBI" id="CHEBI:77657"/>
        <dbReference type="ChEBI" id="CHEBI:456216"/>
        <dbReference type="EC" id="6.3.2.6"/>
    </reaction>
</comment>
<dbReference type="Pfam" id="PF01259">
    <property type="entry name" value="SAICAR_synt"/>
    <property type="match status" value="1"/>
</dbReference>
<dbReference type="Gene3D" id="3.30.470.20">
    <property type="entry name" value="ATP-grasp fold, B domain"/>
    <property type="match status" value="1"/>
</dbReference>
<comment type="caution">
    <text evidence="7">The sequence shown here is derived from an EMBL/GenBank/DDBJ whole genome shotgun (WGS) entry which is preliminary data.</text>
</comment>
<organism evidence="7 8">
    <name type="scientific">Phragmitibacter flavus</name>
    <dbReference type="NCBI Taxonomy" id="2576071"/>
    <lineage>
        <taxon>Bacteria</taxon>
        <taxon>Pseudomonadati</taxon>
        <taxon>Verrucomicrobiota</taxon>
        <taxon>Verrucomicrobiia</taxon>
        <taxon>Verrucomicrobiales</taxon>
        <taxon>Verrucomicrobiaceae</taxon>
        <taxon>Phragmitibacter</taxon>
    </lineage>
</organism>
<reference evidence="7 8" key="1">
    <citation type="submission" date="2019-05" db="EMBL/GenBank/DDBJ databases">
        <title>Verrucobacter flavum gen. nov., sp. nov. a new member of the family Verrucomicrobiaceae.</title>
        <authorList>
            <person name="Szuroczki S."/>
            <person name="Abbaszade G."/>
            <person name="Szabo A."/>
            <person name="Felfoldi T."/>
            <person name="Schumann P."/>
            <person name="Boka K."/>
            <person name="Keki Z."/>
            <person name="Toumi M."/>
            <person name="Toth E."/>
        </authorList>
    </citation>
    <scope>NUCLEOTIDE SEQUENCE [LARGE SCALE GENOMIC DNA]</scope>
    <source>
        <strain evidence="7 8">MG-N-17</strain>
    </source>
</reference>
<sequence>MKGPGRTFYFGLRSLGFEKELMNGGSCGMEWPFFIFLLLITMSVSSLPAVRVNELGEPFYVGSVQRLYAVPDREDLMVTETTAAGSVFDVGSIFDIEGSDVARATFRHALYTRMGLPQTWVKVREAILAAPDMDEEFRAEILQGPLESMVKEGACTHHMGMLDAVSGEVKTGDAPVNASAFNVVRRFPVMKPVQKSFLGSHVYDYAMFYQASTYVIPLEYIVRFGITGGSSVLRKYSGLSDSEKRGYEAELGLTKPMEAWQFLPNPIFDLTSKHEPEDRSVTRQEALLMSGLEAEAFLSTVKMSILGAWAVRQLLEEIGLLLWDIKWEFGVDGLDFYYVDTIDTDSFRATGFLETDGKKLVLHYNKQSMRDYYKIVHADWFTGVNDAKKEAKKTGVPFTKLLKEGQAAGKWPNTPVVDAEFSALQSRKMDLIRQHVLGKTPAEEVKSALREVGIAEVEFYRARGLFEEYAKANAIG</sequence>
<evidence type="ECO:0000256" key="2">
    <source>
        <dbReference type="ARBA" id="ARBA00022741"/>
    </source>
</evidence>
<keyword evidence="2" id="KW-0547">Nucleotide-binding</keyword>
<evidence type="ECO:0000256" key="1">
    <source>
        <dbReference type="ARBA" id="ARBA00022598"/>
    </source>
</evidence>
<dbReference type="GO" id="GO:0004639">
    <property type="term" value="F:phosphoribosylaminoimidazolesuccinocarboxamide synthase activity"/>
    <property type="evidence" value="ECO:0007669"/>
    <property type="project" value="UniProtKB-EC"/>
</dbReference>
<keyword evidence="4" id="KW-0067">ATP-binding</keyword>
<dbReference type="UniPathway" id="UPA00074">
    <property type="reaction ID" value="UER00131"/>
</dbReference>
<dbReference type="OrthoDB" id="9801549at2"/>
<evidence type="ECO:0000256" key="4">
    <source>
        <dbReference type="ARBA" id="ARBA00022840"/>
    </source>
</evidence>
<evidence type="ECO:0000313" key="7">
    <source>
        <dbReference type="EMBL" id="TLD70329.1"/>
    </source>
</evidence>
<dbReference type="InterPro" id="IPR028923">
    <property type="entry name" value="SAICAR_synt/ADE2_N"/>
</dbReference>
<gene>
    <name evidence="7" type="ORF">FEM03_14195</name>
</gene>
<protein>
    <recommendedName>
        <fullName evidence="6">SAICAR synthetase/ADE2 N-terminal domain-containing protein</fullName>
    </recommendedName>
</protein>
<evidence type="ECO:0000313" key="8">
    <source>
        <dbReference type="Proteomes" id="UP000306196"/>
    </source>
</evidence>
<dbReference type="SUPFAM" id="SSF56104">
    <property type="entry name" value="SAICAR synthase-like"/>
    <property type="match status" value="1"/>
</dbReference>
<evidence type="ECO:0000256" key="5">
    <source>
        <dbReference type="ARBA" id="ARBA00048475"/>
    </source>
</evidence>
<proteinExistence type="predicted"/>
<keyword evidence="8" id="KW-1185">Reference proteome</keyword>
<dbReference type="AlphaFoldDB" id="A0A5R8KFF3"/>
<evidence type="ECO:0000259" key="6">
    <source>
        <dbReference type="Pfam" id="PF01259"/>
    </source>
</evidence>
<evidence type="ECO:0000256" key="3">
    <source>
        <dbReference type="ARBA" id="ARBA00022755"/>
    </source>
</evidence>
<dbReference type="GO" id="GO:0006189">
    <property type="term" value="P:'de novo' IMP biosynthetic process"/>
    <property type="evidence" value="ECO:0007669"/>
    <property type="project" value="UniProtKB-UniPathway"/>
</dbReference>
<name>A0A5R8KFF3_9BACT</name>
<keyword evidence="3" id="KW-0658">Purine biosynthesis</keyword>
<feature type="domain" description="SAICAR synthetase/ADE2 N-terminal" evidence="6">
    <location>
        <begin position="211"/>
        <end position="380"/>
    </location>
</feature>
<dbReference type="GO" id="GO:0005524">
    <property type="term" value="F:ATP binding"/>
    <property type="evidence" value="ECO:0007669"/>
    <property type="project" value="UniProtKB-KW"/>
</dbReference>